<dbReference type="GO" id="GO:0016787">
    <property type="term" value="F:hydrolase activity"/>
    <property type="evidence" value="ECO:0007669"/>
    <property type="project" value="UniProtKB-KW"/>
</dbReference>
<proteinExistence type="predicted"/>
<dbReference type="EMBL" id="RAPK01000008">
    <property type="protein sequence ID" value="RKD73418.1"/>
    <property type="molecule type" value="Genomic_DNA"/>
</dbReference>
<protein>
    <submittedName>
        <fullName evidence="3">Pimeloyl-ACP methyl ester carboxylesterase</fullName>
    </submittedName>
</protein>
<evidence type="ECO:0000259" key="2">
    <source>
        <dbReference type="Pfam" id="PF00561"/>
    </source>
</evidence>
<evidence type="ECO:0000313" key="3">
    <source>
        <dbReference type="EMBL" id="RKD73418.1"/>
    </source>
</evidence>
<dbReference type="OrthoDB" id="9773293at2"/>
<dbReference type="SUPFAM" id="SSF53474">
    <property type="entry name" value="alpha/beta-Hydrolases"/>
    <property type="match status" value="1"/>
</dbReference>
<dbReference type="InterPro" id="IPR050266">
    <property type="entry name" value="AB_hydrolase_sf"/>
</dbReference>
<dbReference type="Pfam" id="PF00561">
    <property type="entry name" value="Abhydrolase_1"/>
    <property type="match status" value="1"/>
</dbReference>
<dbReference type="RefSeq" id="WP_120192913.1">
    <property type="nucleotide sequence ID" value="NZ_RAPK01000008.1"/>
</dbReference>
<reference evidence="3 4" key="1">
    <citation type="submission" date="2018-09" db="EMBL/GenBank/DDBJ databases">
        <title>Genomic Encyclopedia of Archaeal and Bacterial Type Strains, Phase II (KMG-II): from individual species to whole genera.</title>
        <authorList>
            <person name="Goeker M."/>
        </authorList>
    </citation>
    <scope>NUCLEOTIDE SEQUENCE [LARGE SCALE GENOMIC DNA]</scope>
    <source>
        <strain evidence="3 4">DSM 17008</strain>
    </source>
</reference>
<dbReference type="PANTHER" id="PTHR43798">
    <property type="entry name" value="MONOACYLGLYCEROL LIPASE"/>
    <property type="match status" value="1"/>
</dbReference>
<evidence type="ECO:0000256" key="1">
    <source>
        <dbReference type="ARBA" id="ARBA00022801"/>
    </source>
</evidence>
<dbReference type="PRINTS" id="PR00111">
    <property type="entry name" value="ABHYDROLASE"/>
</dbReference>
<gene>
    <name evidence="3" type="ORF">ATL39_1712</name>
</gene>
<name>A0A419V4H1_9BACL</name>
<keyword evidence="4" id="KW-1185">Reference proteome</keyword>
<dbReference type="Gene3D" id="3.40.50.1820">
    <property type="entry name" value="alpha/beta hydrolase"/>
    <property type="match status" value="1"/>
</dbReference>
<dbReference type="InterPro" id="IPR029058">
    <property type="entry name" value="AB_hydrolase_fold"/>
</dbReference>
<dbReference type="InterPro" id="IPR000639">
    <property type="entry name" value="Epox_hydrolase-like"/>
</dbReference>
<evidence type="ECO:0000313" key="4">
    <source>
        <dbReference type="Proteomes" id="UP000285120"/>
    </source>
</evidence>
<dbReference type="AlphaFoldDB" id="A0A419V4H1"/>
<dbReference type="Proteomes" id="UP000285120">
    <property type="component" value="Unassembled WGS sequence"/>
</dbReference>
<dbReference type="PANTHER" id="PTHR43798:SF31">
    <property type="entry name" value="AB HYDROLASE SUPERFAMILY PROTEIN YCLE"/>
    <property type="match status" value="1"/>
</dbReference>
<comment type="caution">
    <text evidence="3">The sequence shown here is derived from an EMBL/GenBank/DDBJ whole genome shotgun (WGS) entry which is preliminary data.</text>
</comment>
<accession>A0A419V4H1</accession>
<feature type="domain" description="AB hydrolase-1" evidence="2">
    <location>
        <begin position="23"/>
        <end position="254"/>
    </location>
</feature>
<dbReference type="GO" id="GO:0016020">
    <property type="term" value="C:membrane"/>
    <property type="evidence" value="ECO:0007669"/>
    <property type="project" value="TreeGrafter"/>
</dbReference>
<keyword evidence="1" id="KW-0378">Hydrolase</keyword>
<dbReference type="InterPro" id="IPR000073">
    <property type="entry name" value="AB_hydrolase_1"/>
</dbReference>
<dbReference type="PRINTS" id="PR00412">
    <property type="entry name" value="EPOXHYDRLASE"/>
</dbReference>
<sequence length="268" mass="30194">MGHYVDVEKNVQLFVEDLGEGQPVVFIHGWPVNHKMFEYQMNELPEKGYRFIGIDLRGYGKSDKPWGSYDYNTKADDVKKVIDALGLDDVILGGFSMGGPIAIRYMARHNSHKVSKLVLMAPAAPVFTQRDDYPHGLEKSGVDDIISNLQSDRPAMLEEFGKMFFAGEVSDAYAHHFHSLGMEASSYGTIHSAVSLRDEDVRGDLSSINVPTLSLHGRKDEICPFDFSLELEKSISDFTLVPFENSGHGLFFEEKEKFNQELLSFFNK</sequence>
<organism evidence="3 4">
    <name type="scientific">Sinobaca qinghaiensis</name>
    <dbReference type="NCBI Taxonomy" id="342944"/>
    <lineage>
        <taxon>Bacteria</taxon>
        <taxon>Bacillati</taxon>
        <taxon>Bacillota</taxon>
        <taxon>Bacilli</taxon>
        <taxon>Bacillales</taxon>
        <taxon>Sporolactobacillaceae</taxon>
        <taxon>Sinobaca</taxon>
    </lineage>
</organism>